<gene>
    <name evidence="6" type="ORF">WJX73_002919</name>
</gene>
<dbReference type="GO" id="GO:0005635">
    <property type="term" value="C:nuclear envelope"/>
    <property type="evidence" value="ECO:0007669"/>
    <property type="project" value="TreeGrafter"/>
</dbReference>
<dbReference type="GO" id="GO:0006606">
    <property type="term" value="P:protein import into nucleus"/>
    <property type="evidence" value="ECO:0007669"/>
    <property type="project" value="TreeGrafter"/>
</dbReference>
<dbReference type="PANTHER" id="PTHR10997:SF7">
    <property type="entry name" value="IMPORTIN-11"/>
    <property type="match status" value="1"/>
</dbReference>
<sequence>MQGQEQVALGAGDIPQLFQCLRAALGTDEALRKSAEATLQSFEGRPGFCSCLAEILSSKEADHSARWLAAVHFKNTSVKTWKPRLNRRGITAEEKQHLRQKLLTLIDQDDAQLAVQVALVFAKVARTDYPKEWPTLFAELTSRLQSGSTLTVRRVYLALHHILKELSSKRLAADQRTFAEVTQSLLEPYWNQWQRDTETILTGLPAVAQRQEQPQLVALTLERWLLELKGLRRMVLFGFPSDATSFQTVPAVLQVAPALLRALQQLLPLRRSLTGPSQISAMLDRCILKVAKSMTDILGLHPWSLYDSGTVQPALDFFCSQLILHPTQQSEALAMRCMIFIHHVFKCPSYRGASSGVDLRADANNEDEIKARASKVQSDLEAFWRGDRLQMLCSAIVQSYLLLKAKDMQAWREEPERFHHEAESSAWEDHLPSCAQVLLGVLMEAHRQQLAPVLVSMLHSIEAACPAGQAANTMQGPRIEGVPSAVLAKEAVYNAVGTCSYDLYDFLDFPSWFRSALAMELANESWESRPLCRRALLLLGQWTAKLAGEDRPAVYRTVLHLMSNQDAALQLAAVSTLQALVDDWDFREEQFVEVAGVAFSALTPLLQCTDDYDAQMQVFNLINAIIDRLGDSIRPFAQGLMALLPSAWEAAEGHSLLRMQILVSLQRLVHALGTDSWACYPLLMQLLPHCTDINQPDELNLLEDGLQLWAVALCNAPRPEPQLLNLFPNLVAILQRSTEMVQPAMQITTSCILLGGASFLQVHGQALATMLAGLIGNVKDRGMLLLIPVMELVLQVAPEQGPMLLRAPLQRLLGDILSGQESPIVEAAAMAVFARLLLHNGNFLLEVFVQAGSLGPSGRQWPESFLQFLDQWLDRFDIIATDGQRKLSALALCVLLHLQLAPLLQRLELLVTHITSVWIEVEGGPNTAEDRPHFGYDFFNASRPEDHSSALLAAEEAECEIDRRRQLHAKDPVNQIKLSSFLKDNINQGLAVNGEKLKAAMDQLDPALINELQKVLA</sequence>
<evidence type="ECO:0000256" key="2">
    <source>
        <dbReference type="ARBA" id="ARBA00007991"/>
    </source>
</evidence>
<evidence type="ECO:0000256" key="4">
    <source>
        <dbReference type="ARBA" id="ARBA00023242"/>
    </source>
</evidence>
<evidence type="ECO:0000313" key="6">
    <source>
        <dbReference type="EMBL" id="KAK9787255.1"/>
    </source>
</evidence>
<comment type="similarity">
    <text evidence="2">Belongs to the importin beta family.</text>
</comment>
<dbReference type="InterPro" id="IPR016024">
    <property type="entry name" value="ARM-type_fold"/>
</dbReference>
<dbReference type="SMART" id="SM00913">
    <property type="entry name" value="IBN_N"/>
    <property type="match status" value="1"/>
</dbReference>
<organism evidence="6 7">
    <name type="scientific">Symbiochloris irregularis</name>
    <dbReference type="NCBI Taxonomy" id="706552"/>
    <lineage>
        <taxon>Eukaryota</taxon>
        <taxon>Viridiplantae</taxon>
        <taxon>Chlorophyta</taxon>
        <taxon>core chlorophytes</taxon>
        <taxon>Trebouxiophyceae</taxon>
        <taxon>Trebouxiales</taxon>
        <taxon>Trebouxiaceae</taxon>
        <taxon>Symbiochloris</taxon>
    </lineage>
</organism>
<dbReference type="PROSITE" id="PS50166">
    <property type="entry name" value="IMPORTIN_B_NT"/>
    <property type="match status" value="1"/>
</dbReference>
<dbReference type="InterPro" id="IPR058669">
    <property type="entry name" value="TPR_IPO7/11-like"/>
</dbReference>
<dbReference type="GO" id="GO:0031267">
    <property type="term" value="F:small GTPase binding"/>
    <property type="evidence" value="ECO:0007669"/>
    <property type="project" value="InterPro"/>
</dbReference>
<dbReference type="InterPro" id="IPR001494">
    <property type="entry name" value="Importin-beta_N"/>
</dbReference>
<dbReference type="EMBL" id="JALJOQ010000252">
    <property type="protein sequence ID" value="KAK9787255.1"/>
    <property type="molecule type" value="Genomic_DNA"/>
</dbReference>
<evidence type="ECO:0000256" key="1">
    <source>
        <dbReference type="ARBA" id="ARBA00004123"/>
    </source>
</evidence>
<dbReference type="GO" id="GO:0005829">
    <property type="term" value="C:cytosol"/>
    <property type="evidence" value="ECO:0007669"/>
    <property type="project" value="TreeGrafter"/>
</dbReference>
<dbReference type="InterPro" id="IPR011989">
    <property type="entry name" value="ARM-like"/>
</dbReference>
<dbReference type="Proteomes" id="UP001465755">
    <property type="component" value="Unassembled WGS sequence"/>
</dbReference>
<comment type="subcellular location">
    <subcellularLocation>
        <location evidence="1">Nucleus</location>
    </subcellularLocation>
</comment>
<comment type="caution">
    <text evidence="6">The sequence shown here is derived from an EMBL/GenBank/DDBJ whole genome shotgun (WGS) entry which is preliminary data.</text>
</comment>
<dbReference type="AlphaFoldDB" id="A0AAW1NPL9"/>
<reference evidence="6 7" key="1">
    <citation type="journal article" date="2024" name="Nat. Commun.">
        <title>Phylogenomics reveals the evolutionary origins of lichenization in chlorophyte algae.</title>
        <authorList>
            <person name="Puginier C."/>
            <person name="Libourel C."/>
            <person name="Otte J."/>
            <person name="Skaloud P."/>
            <person name="Haon M."/>
            <person name="Grisel S."/>
            <person name="Petersen M."/>
            <person name="Berrin J.G."/>
            <person name="Delaux P.M."/>
            <person name="Dal Grande F."/>
            <person name="Keller J."/>
        </authorList>
    </citation>
    <scope>NUCLEOTIDE SEQUENCE [LARGE SCALE GENOMIC DNA]</scope>
    <source>
        <strain evidence="6 7">SAG 2036</strain>
    </source>
</reference>
<keyword evidence="4" id="KW-0539">Nucleus</keyword>
<proteinExistence type="inferred from homology"/>
<evidence type="ECO:0000256" key="3">
    <source>
        <dbReference type="ARBA" id="ARBA00022448"/>
    </source>
</evidence>
<dbReference type="PANTHER" id="PTHR10997">
    <property type="entry name" value="IMPORTIN-7, 8, 11"/>
    <property type="match status" value="1"/>
</dbReference>
<dbReference type="Pfam" id="PF25758">
    <property type="entry name" value="TPR_IPO11"/>
    <property type="match status" value="1"/>
</dbReference>
<dbReference type="Pfam" id="PF03810">
    <property type="entry name" value="IBN_N"/>
    <property type="match status" value="1"/>
</dbReference>
<keyword evidence="3" id="KW-0813">Transport</keyword>
<accession>A0AAW1NPL9</accession>
<evidence type="ECO:0000313" key="7">
    <source>
        <dbReference type="Proteomes" id="UP001465755"/>
    </source>
</evidence>
<keyword evidence="7" id="KW-1185">Reference proteome</keyword>
<protein>
    <recommendedName>
        <fullName evidence="5">Importin N-terminal domain-containing protein</fullName>
    </recommendedName>
</protein>
<dbReference type="SUPFAM" id="SSF48371">
    <property type="entry name" value="ARM repeat"/>
    <property type="match status" value="1"/>
</dbReference>
<dbReference type="Gene3D" id="1.25.10.10">
    <property type="entry name" value="Leucine-rich Repeat Variant"/>
    <property type="match status" value="1"/>
</dbReference>
<evidence type="ECO:0000259" key="5">
    <source>
        <dbReference type="PROSITE" id="PS50166"/>
    </source>
</evidence>
<feature type="domain" description="Importin N-terminal" evidence="5">
    <location>
        <begin position="35"/>
        <end position="108"/>
    </location>
</feature>
<name>A0AAW1NPL9_9CHLO</name>